<feature type="compositionally biased region" description="Acidic residues" evidence="3">
    <location>
        <begin position="193"/>
        <end position="206"/>
    </location>
</feature>
<evidence type="ECO:0000256" key="3">
    <source>
        <dbReference type="SAM" id="MobiDB-lite"/>
    </source>
</evidence>
<sequence>MVFQPASAHLPTRVISTGATTSAVVSQNFLRASTRSKNSLTQIDSLRAAYPIKLLSPASANTASNHHQQQQQEQQEQPKKPIPTPPRIVYMITYGGGLLADDHPDLQLVISRYAKLLILGQGNTKIYKAPKPDHPPASQTLHSTVGPGALFLFLGPPVVACEDSNVFLRHEIVLQAQRRSYGRLSADGKTVLEDEEDEEDEEEELP</sequence>
<dbReference type="Pfam" id="PF01774">
    <property type="entry name" value="UreD"/>
    <property type="match status" value="1"/>
</dbReference>
<evidence type="ECO:0000256" key="2">
    <source>
        <dbReference type="ARBA" id="ARBA00023186"/>
    </source>
</evidence>
<name>A0A9P6K9Z5_9FUNG</name>
<evidence type="ECO:0000313" key="5">
    <source>
        <dbReference type="Proteomes" id="UP000780801"/>
    </source>
</evidence>
<dbReference type="AlphaFoldDB" id="A0A9P6K9Z5"/>
<dbReference type="InterPro" id="IPR002669">
    <property type="entry name" value="UreD"/>
</dbReference>
<gene>
    <name evidence="4" type="ORF">BGW38_007896</name>
</gene>
<feature type="non-terminal residue" evidence="4">
    <location>
        <position position="206"/>
    </location>
</feature>
<accession>A0A9P6K9Z5</accession>
<comment type="caution">
    <text evidence="4">The sequence shown here is derived from an EMBL/GenBank/DDBJ whole genome shotgun (WGS) entry which is preliminary data.</text>
</comment>
<comment type="similarity">
    <text evidence="1">Belongs to the UreD family.</text>
</comment>
<feature type="region of interest" description="Disordered" evidence="3">
    <location>
        <begin position="60"/>
        <end position="85"/>
    </location>
</feature>
<dbReference type="PANTHER" id="PTHR33643:SF1">
    <property type="entry name" value="UREASE ACCESSORY PROTEIN D"/>
    <property type="match status" value="1"/>
</dbReference>
<evidence type="ECO:0000313" key="4">
    <source>
        <dbReference type="EMBL" id="KAF9577105.1"/>
    </source>
</evidence>
<keyword evidence="2" id="KW-0143">Chaperone</keyword>
<dbReference type="Proteomes" id="UP000780801">
    <property type="component" value="Unassembled WGS sequence"/>
</dbReference>
<reference evidence="4" key="1">
    <citation type="journal article" date="2020" name="Fungal Divers.">
        <title>Resolving the Mortierellaceae phylogeny through synthesis of multi-gene phylogenetics and phylogenomics.</title>
        <authorList>
            <person name="Vandepol N."/>
            <person name="Liber J."/>
            <person name="Desiro A."/>
            <person name="Na H."/>
            <person name="Kennedy M."/>
            <person name="Barry K."/>
            <person name="Grigoriev I.V."/>
            <person name="Miller A.N."/>
            <person name="O'Donnell K."/>
            <person name="Stajich J.E."/>
            <person name="Bonito G."/>
        </authorList>
    </citation>
    <scope>NUCLEOTIDE SEQUENCE</scope>
    <source>
        <strain evidence="4">KOD1015</strain>
    </source>
</reference>
<feature type="region of interest" description="Disordered" evidence="3">
    <location>
        <begin position="185"/>
        <end position="206"/>
    </location>
</feature>
<dbReference type="PANTHER" id="PTHR33643">
    <property type="entry name" value="UREASE ACCESSORY PROTEIN D"/>
    <property type="match status" value="1"/>
</dbReference>
<keyword evidence="5" id="KW-1185">Reference proteome</keyword>
<dbReference type="GO" id="GO:0016151">
    <property type="term" value="F:nickel cation binding"/>
    <property type="evidence" value="ECO:0007669"/>
    <property type="project" value="InterPro"/>
</dbReference>
<dbReference type="EMBL" id="JAABOA010005293">
    <property type="protein sequence ID" value="KAF9577105.1"/>
    <property type="molecule type" value="Genomic_DNA"/>
</dbReference>
<proteinExistence type="inferred from homology"/>
<organism evidence="4 5">
    <name type="scientific">Lunasporangiospora selenospora</name>
    <dbReference type="NCBI Taxonomy" id="979761"/>
    <lineage>
        <taxon>Eukaryota</taxon>
        <taxon>Fungi</taxon>
        <taxon>Fungi incertae sedis</taxon>
        <taxon>Mucoromycota</taxon>
        <taxon>Mortierellomycotina</taxon>
        <taxon>Mortierellomycetes</taxon>
        <taxon>Mortierellales</taxon>
        <taxon>Mortierellaceae</taxon>
        <taxon>Lunasporangiospora</taxon>
    </lineage>
</organism>
<dbReference type="OrthoDB" id="5550464at2759"/>
<protein>
    <submittedName>
        <fullName evidence="4">Uncharacterized protein</fullName>
    </submittedName>
</protein>
<evidence type="ECO:0000256" key="1">
    <source>
        <dbReference type="ARBA" id="ARBA00007177"/>
    </source>
</evidence>